<reference evidence="2 3" key="1">
    <citation type="journal article" date="2018" name="Nat. Ecol. Evol.">
        <title>Shark genomes provide insights into elasmobranch evolution and the origin of vertebrates.</title>
        <authorList>
            <person name="Hara Y"/>
            <person name="Yamaguchi K"/>
            <person name="Onimaru K"/>
            <person name="Kadota M"/>
            <person name="Koyanagi M"/>
            <person name="Keeley SD"/>
            <person name="Tatsumi K"/>
            <person name="Tanaka K"/>
            <person name="Motone F"/>
            <person name="Kageyama Y"/>
            <person name="Nozu R"/>
            <person name="Adachi N"/>
            <person name="Nishimura O"/>
            <person name="Nakagawa R"/>
            <person name="Tanegashima C"/>
            <person name="Kiyatake I"/>
            <person name="Matsumoto R"/>
            <person name="Murakumo K"/>
            <person name="Nishida K"/>
            <person name="Terakita A"/>
            <person name="Kuratani S"/>
            <person name="Sato K"/>
            <person name="Hyodo S Kuraku.S."/>
        </authorList>
    </citation>
    <scope>NUCLEOTIDE SEQUENCE [LARGE SCALE GENOMIC DNA]</scope>
</reference>
<dbReference type="GO" id="GO:0008757">
    <property type="term" value="F:S-adenosylmethionine-dependent methyltransferase activity"/>
    <property type="evidence" value="ECO:0007669"/>
    <property type="project" value="InterPro"/>
</dbReference>
<dbReference type="CDD" id="cd02440">
    <property type="entry name" value="AdoMet_MTases"/>
    <property type="match status" value="1"/>
</dbReference>
<gene>
    <name evidence="2" type="ORF">chiPu_0008257</name>
</gene>
<evidence type="ECO:0000313" key="2">
    <source>
        <dbReference type="EMBL" id="GCC29815.1"/>
    </source>
</evidence>
<organism evidence="2 3">
    <name type="scientific">Chiloscyllium punctatum</name>
    <name type="common">Brownbanded bambooshark</name>
    <name type="synonym">Hemiscyllium punctatum</name>
    <dbReference type="NCBI Taxonomy" id="137246"/>
    <lineage>
        <taxon>Eukaryota</taxon>
        <taxon>Metazoa</taxon>
        <taxon>Chordata</taxon>
        <taxon>Craniata</taxon>
        <taxon>Vertebrata</taxon>
        <taxon>Chondrichthyes</taxon>
        <taxon>Elasmobranchii</taxon>
        <taxon>Galeomorphii</taxon>
        <taxon>Galeoidea</taxon>
        <taxon>Orectolobiformes</taxon>
        <taxon>Hemiscylliidae</taxon>
        <taxon>Chiloscyllium</taxon>
    </lineage>
</organism>
<sequence>MAANQRTFTDVQRTVLSAHKESTTEDKMSFYDSWSELYEQDMMILDYRAPVMVAESLAAVIHEDRDKALVLDVACGTGLVAKQLQRFGFHNFHGVDGSQEMLELARSKSIYQTLQKCVLDSELLPASSDSYDVVVIVGALSGGQVPFAILPELHRVTKRGGFVCMTTRSNTSNQLYKKQLQAVIEEMEQNGLWERITVQEIEHWEKAIAECEAEQGSTYISGTIYLYRKSRN</sequence>
<dbReference type="OrthoDB" id="3647at2759"/>
<accession>A0A401SHJ4</accession>
<comment type="caution">
    <text evidence="2">The sequence shown here is derived from an EMBL/GenBank/DDBJ whole genome shotgun (WGS) entry which is preliminary data.</text>
</comment>
<feature type="domain" description="Methyltransferase type 11" evidence="1">
    <location>
        <begin position="71"/>
        <end position="164"/>
    </location>
</feature>
<dbReference type="InterPro" id="IPR029063">
    <property type="entry name" value="SAM-dependent_MTases_sf"/>
</dbReference>
<dbReference type="STRING" id="137246.A0A401SHJ4"/>
<dbReference type="EMBL" id="BEZZ01000268">
    <property type="protein sequence ID" value="GCC29815.1"/>
    <property type="molecule type" value="Genomic_DNA"/>
</dbReference>
<dbReference type="InterPro" id="IPR013216">
    <property type="entry name" value="Methyltransf_11"/>
</dbReference>
<dbReference type="SUPFAM" id="SSF53335">
    <property type="entry name" value="S-adenosyl-L-methionine-dependent methyltransferases"/>
    <property type="match status" value="1"/>
</dbReference>
<dbReference type="AlphaFoldDB" id="A0A401SHJ4"/>
<dbReference type="OMA" id="QAGAWEC"/>
<dbReference type="Pfam" id="PF08241">
    <property type="entry name" value="Methyltransf_11"/>
    <property type="match status" value="1"/>
</dbReference>
<dbReference type="PANTHER" id="PTHR43591:SF101">
    <property type="entry name" value="METHYLTRANSFERASE-LIKE PROTEIN 27"/>
    <property type="match status" value="1"/>
</dbReference>
<evidence type="ECO:0000313" key="3">
    <source>
        <dbReference type="Proteomes" id="UP000287033"/>
    </source>
</evidence>
<dbReference type="Proteomes" id="UP000287033">
    <property type="component" value="Unassembled WGS sequence"/>
</dbReference>
<name>A0A401SHJ4_CHIPU</name>
<evidence type="ECO:0000259" key="1">
    <source>
        <dbReference type="Pfam" id="PF08241"/>
    </source>
</evidence>
<dbReference type="PANTHER" id="PTHR43591">
    <property type="entry name" value="METHYLTRANSFERASE"/>
    <property type="match status" value="1"/>
</dbReference>
<proteinExistence type="predicted"/>
<keyword evidence="3" id="KW-1185">Reference proteome</keyword>
<dbReference type="Gene3D" id="3.40.50.150">
    <property type="entry name" value="Vaccinia Virus protein VP39"/>
    <property type="match status" value="1"/>
</dbReference>
<protein>
    <recommendedName>
        <fullName evidence="1">Methyltransferase type 11 domain-containing protein</fullName>
    </recommendedName>
</protein>